<dbReference type="GO" id="GO:0006545">
    <property type="term" value="P:glycine biosynthetic process"/>
    <property type="evidence" value="ECO:0007669"/>
    <property type="project" value="TreeGrafter"/>
</dbReference>
<dbReference type="InterPro" id="IPR023603">
    <property type="entry name" value="Low_specificity_L-TA-like"/>
</dbReference>
<comment type="similarity">
    <text evidence="2">Belongs to the threonine aldolase family.</text>
</comment>
<dbReference type="CDD" id="cd06502">
    <property type="entry name" value="TA_like"/>
    <property type="match status" value="1"/>
</dbReference>
<dbReference type="NCBIfam" id="NF007825">
    <property type="entry name" value="PRK10534.1"/>
    <property type="match status" value="1"/>
</dbReference>
<keyword evidence="3" id="KW-0663">Pyridoxal phosphate</keyword>
<dbReference type="InterPro" id="IPR001597">
    <property type="entry name" value="ArAA_b-elim_lyase/Thr_aldolase"/>
</dbReference>
<sequence>MEEKMRFIDLRSDTVTIPTAEMRIAMANAAVGDDVYREDPTVNKLEEKAAMLLGKERALFVSSGTMGNLLAILVTCKAGDEVIMGNQGHTFLHEVGGMSALGGIFPNTLPNQPDGTLDLAMVARAIRGEDIHEPRTRMVIIENTQNQCGGVPISLTYMQQLSQLARENELFLHVDGARIFNAAAALQCSAKDLVQTADSVTFCLSKGLCAPVGSVLCGPQDFIEEARRFRKMLGGGMRQVGILAAAGIIALDNMVERLSEDHRRATVLAEQLSQIPGFSLSKGKPQSNMVFLQVDHTVYPDLAVIAEQLKKESILIGFSGPDEIRIVTHYWVSDLDVQHVVRVWQNLQP</sequence>
<evidence type="ECO:0000256" key="3">
    <source>
        <dbReference type="ARBA" id="ARBA00022898"/>
    </source>
</evidence>
<dbReference type="SUPFAM" id="SSF53383">
    <property type="entry name" value="PLP-dependent transferases"/>
    <property type="match status" value="1"/>
</dbReference>
<evidence type="ECO:0000256" key="2">
    <source>
        <dbReference type="ARBA" id="ARBA00006966"/>
    </source>
</evidence>
<comment type="caution">
    <text evidence="7">The sequence shown here is derived from an EMBL/GenBank/DDBJ whole genome shotgun (WGS) entry which is preliminary data.</text>
</comment>
<dbReference type="FunFam" id="3.40.640.10:FF:000030">
    <property type="entry name" value="Low-specificity L-threonine aldolase"/>
    <property type="match status" value="1"/>
</dbReference>
<dbReference type="GO" id="GO:0005829">
    <property type="term" value="C:cytosol"/>
    <property type="evidence" value="ECO:0007669"/>
    <property type="project" value="TreeGrafter"/>
</dbReference>
<dbReference type="PATRIC" id="fig|167964.4.peg.1226"/>
<dbReference type="PANTHER" id="PTHR48097:SF9">
    <property type="entry name" value="L-THREONINE ALDOLASE"/>
    <property type="match status" value="1"/>
</dbReference>
<evidence type="ECO:0000259" key="6">
    <source>
        <dbReference type="Pfam" id="PF01212"/>
    </source>
</evidence>
<dbReference type="NCBIfam" id="NF041359">
    <property type="entry name" value="GntG_guanitoxin"/>
    <property type="match status" value="1"/>
</dbReference>
<organism evidence="7 8">
    <name type="scientific">Anaerolinea thermophila</name>
    <dbReference type="NCBI Taxonomy" id="167964"/>
    <lineage>
        <taxon>Bacteria</taxon>
        <taxon>Bacillati</taxon>
        <taxon>Chloroflexota</taxon>
        <taxon>Anaerolineae</taxon>
        <taxon>Anaerolineales</taxon>
        <taxon>Anaerolineaceae</taxon>
        <taxon>Anaerolinea</taxon>
    </lineage>
</organism>
<dbReference type="Gene3D" id="3.90.1150.10">
    <property type="entry name" value="Aspartate Aminotransferase, domain 1"/>
    <property type="match status" value="1"/>
</dbReference>
<dbReference type="InterPro" id="IPR015421">
    <property type="entry name" value="PyrdxlP-dep_Trfase_major"/>
</dbReference>
<dbReference type="AlphaFoldDB" id="A0A101FY01"/>
<gene>
    <name evidence="7" type="ORF">XD73_0565</name>
</gene>
<feature type="domain" description="Aromatic amino acid beta-eliminating lyase/threonine aldolase" evidence="6">
    <location>
        <begin position="9"/>
        <end position="293"/>
    </location>
</feature>
<evidence type="ECO:0000313" key="8">
    <source>
        <dbReference type="Proteomes" id="UP000064249"/>
    </source>
</evidence>
<dbReference type="GO" id="GO:0008732">
    <property type="term" value="F:L-allo-threonine aldolase activity"/>
    <property type="evidence" value="ECO:0007669"/>
    <property type="project" value="TreeGrafter"/>
</dbReference>
<dbReference type="EMBL" id="LGFU01000020">
    <property type="protein sequence ID" value="KUK46561.1"/>
    <property type="molecule type" value="Genomic_DNA"/>
</dbReference>
<evidence type="ECO:0000256" key="5">
    <source>
        <dbReference type="PIRSR" id="PIRSR017617-1"/>
    </source>
</evidence>
<protein>
    <submittedName>
        <fullName evidence="7">Threonine aldolase</fullName>
    </submittedName>
</protein>
<proteinExistence type="inferred from homology"/>
<dbReference type="InterPro" id="IPR015422">
    <property type="entry name" value="PyrdxlP-dep_Trfase_small"/>
</dbReference>
<feature type="modified residue" description="N6-(pyridoxal phosphate)lysine" evidence="5">
    <location>
        <position position="206"/>
    </location>
</feature>
<dbReference type="Proteomes" id="UP000064249">
    <property type="component" value="Unassembled WGS sequence"/>
</dbReference>
<accession>A0A101FY01</accession>
<dbReference type="GO" id="GO:0006567">
    <property type="term" value="P:L-threonine catabolic process"/>
    <property type="evidence" value="ECO:0007669"/>
    <property type="project" value="TreeGrafter"/>
</dbReference>
<comment type="cofactor">
    <cofactor evidence="1">
        <name>pyridoxal 5'-phosphate</name>
        <dbReference type="ChEBI" id="CHEBI:597326"/>
    </cofactor>
</comment>
<name>A0A101FY01_9CHLR</name>
<evidence type="ECO:0000256" key="1">
    <source>
        <dbReference type="ARBA" id="ARBA00001933"/>
    </source>
</evidence>
<dbReference type="PANTHER" id="PTHR48097">
    <property type="entry name" value="L-THREONINE ALDOLASE-RELATED"/>
    <property type="match status" value="1"/>
</dbReference>
<dbReference type="Gene3D" id="3.40.640.10">
    <property type="entry name" value="Type I PLP-dependent aspartate aminotransferase-like (Major domain)"/>
    <property type="match status" value="1"/>
</dbReference>
<dbReference type="PIRSF" id="PIRSF017617">
    <property type="entry name" value="Thr_aldolase"/>
    <property type="match status" value="1"/>
</dbReference>
<evidence type="ECO:0000256" key="4">
    <source>
        <dbReference type="ARBA" id="ARBA00023239"/>
    </source>
</evidence>
<evidence type="ECO:0000313" key="7">
    <source>
        <dbReference type="EMBL" id="KUK46561.1"/>
    </source>
</evidence>
<reference evidence="7 8" key="1">
    <citation type="journal article" date="2015" name="MBio">
        <title>Genome-Resolved Metagenomic Analysis Reveals Roles for Candidate Phyla and Other Microbial Community Members in Biogeochemical Transformations in Oil Reservoirs.</title>
        <authorList>
            <person name="Hu P."/>
            <person name="Tom L."/>
            <person name="Singh A."/>
            <person name="Thomas B.C."/>
            <person name="Baker B.J."/>
            <person name="Piceno Y.M."/>
            <person name="Andersen G.L."/>
            <person name="Banfield J.F."/>
        </authorList>
    </citation>
    <scope>NUCLEOTIDE SEQUENCE [LARGE SCALE GENOMIC DNA]</scope>
    <source>
        <strain evidence="7">46_16</strain>
    </source>
</reference>
<keyword evidence="4" id="KW-0456">Lyase</keyword>
<dbReference type="Pfam" id="PF01212">
    <property type="entry name" value="Beta_elim_lyase"/>
    <property type="match status" value="1"/>
</dbReference>
<dbReference type="InterPro" id="IPR015424">
    <property type="entry name" value="PyrdxlP-dep_Trfase"/>
</dbReference>